<dbReference type="EMBL" id="HACG01039903">
    <property type="protein sequence ID" value="CEK86768.1"/>
    <property type="molecule type" value="Transcribed_RNA"/>
</dbReference>
<accession>A0A0B7B160</accession>
<gene>
    <name evidence="1" type="primary">ORF155613</name>
</gene>
<evidence type="ECO:0000313" key="1">
    <source>
        <dbReference type="EMBL" id="CEK86768.1"/>
    </source>
</evidence>
<proteinExistence type="predicted"/>
<sequence length="49" mass="5510">MKKTVFTACITTFKGAVGYAGHESYEFICLMASTVTVKLFRLGFFPLWP</sequence>
<feature type="non-terminal residue" evidence="1">
    <location>
        <position position="49"/>
    </location>
</feature>
<reference evidence="1" key="1">
    <citation type="submission" date="2014-12" db="EMBL/GenBank/DDBJ databases">
        <title>Insight into the proteome of Arion vulgaris.</title>
        <authorList>
            <person name="Aradska J."/>
            <person name="Bulat T."/>
            <person name="Smidak R."/>
            <person name="Sarate P."/>
            <person name="Gangsoo J."/>
            <person name="Sialana F."/>
            <person name="Bilban M."/>
            <person name="Lubec G."/>
        </authorList>
    </citation>
    <scope>NUCLEOTIDE SEQUENCE</scope>
    <source>
        <tissue evidence="1">Skin</tissue>
    </source>
</reference>
<name>A0A0B7B160_9EUPU</name>
<organism evidence="1">
    <name type="scientific">Arion vulgaris</name>
    <dbReference type="NCBI Taxonomy" id="1028688"/>
    <lineage>
        <taxon>Eukaryota</taxon>
        <taxon>Metazoa</taxon>
        <taxon>Spiralia</taxon>
        <taxon>Lophotrochozoa</taxon>
        <taxon>Mollusca</taxon>
        <taxon>Gastropoda</taxon>
        <taxon>Heterobranchia</taxon>
        <taxon>Euthyneura</taxon>
        <taxon>Panpulmonata</taxon>
        <taxon>Eupulmonata</taxon>
        <taxon>Stylommatophora</taxon>
        <taxon>Helicina</taxon>
        <taxon>Arionoidea</taxon>
        <taxon>Arionidae</taxon>
        <taxon>Arion</taxon>
    </lineage>
</organism>
<dbReference type="AlphaFoldDB" id="A0A0B7B160"/>
<protein>
    <submittedName>
        <fullName evidence="1">Uncharacterized protein</fullName>
    </submittedName>
</protein>